<keyword evidence="2" id="KW-1185">Reference proteome</keyword>
<comment type="caution">
    <text evidence="1">The sequence shown here is derived from an EMBL/GenBank/DDBJ whole genome shotgun (WGS) entry which is preliminary data.</text>
</comment>
<protein>
    <submittedName>
        <fullName evidence="1">L _3 protein</fullName>
    </submittedName>
</protein>
<dbReference type="InterPro" id="IPR052160">
    <property type="entry name" value="Gypsy_RT_Integrase-like"/>
</dbReference>
<sequence>MDVVGPLECSKAGYQFMLVITDYATRYAEVFALKAVKARTVATCLVQLFLRTDGLTERLNQTLKQMRGIFVSETGADWDNWLPYLLFAYRELEAVTRRLAAQRQSLTPCEQNIKAFSTPSVDHLAK</sequence>
<accession>A0AAV6RXJ6</accession>
<gene>
    <name evidence="1" type="ORF">JOB18_005518</name>
</gene>
<evidence type="ECO:0000313" key="2">
    <source>
        <dbReference type="Proteomes" id="UP000693946"/>
    </source>
</evidence>
<organism evidence="1 2">
    <name type="scientific">Solea senegalensis</name>
    <name type="common">Senegalese sole</name>
    <dbReference type="NCBI Taxonomy" id="28829"/>
    <lineage>
        <taxon>Eukaryota</taxon>
        <taxon>Metazoa</taxon>
        <taxon>Chordata</taxon>
        <taxon>Craniata</taxon>
        <taxon>Vertebrata</taxon>
        <taxon>Euteleostomi</taxon>
        <taxon>Actinopterygii</taxon>
        <taxon>Neopterygii</taxon>
        <taxon>Teleostei</taxon>
        <taxon>Neoteleostei</taxon>
        <taxon>Acanthomorphata</taxon>
        <taxon>Carangaria</taxon>
        <taxon>Pleuronectiformes</taxon>
        <taxon>Pleuronectoidei</taxon>
        <taxon>Soleidae</taxon>
        <taxon>Solea</taxon>
    </lineage>
</organism>
<dbReference type="AlphaFoldDB" id="A0AAV6RXJ6"/>
<proteinExistence type="predicted"/>
<evidence type="ECO:0000313" key="1">
    <source>
        <dbReference type="EMBL" id="KAG7509814.1"/>
    </source>
</evidence>
<dbReference type="Proteomes" id="UP000693946">
    <property type="component" value="Linkage Group LG16"/>
</dbReference>
<reference evidence="1 2" key="1">
    <citation type="journal article" date="2021" name="Sci. Rep.">
        <title>Chromosome anchoring in Senegalese sole (Solea senegalensis) reveals sex-associated markers and genome rearrangements in flatfish.</title>
        <authorList>
            <person name="Guerrero-Cozar I."/>
            <person name="Gomez-Garrido J."/>
            <person name="Berbel C."/>
            <person name="Martinez-Blanch J.F."/>
            <person name="Alioto T."/>
            <person name="Claros M.G."/>
            <person name="Gagnaire P.A."/>
            <person name="Manchado M."/>
        </authorList>
    </citation>
    <scope>NUCLEOTIDE SEQUENCE [LARGE SCALE GENOMIC DNA]</scope>
    <source>
        <strain evidence="1">Sse05_10M</strain>
    </source>
</reference>
<name>A0AAV6RXJ6_SOLSE</name>
<dbReference type="PANTHER" id="PTHR47266">
    <property type="entry name" value="ENDONUCLEASE-RELATED"/>
    <property type="match status" value="1"/>
</dbReference>
<dbReference type="EMBL" id="JAGKHQ010000008">
    <property type="protein sequence ID" value="KAG7509814.1"/>
    <property type="molecule type" value="Genomic_DNA"/>
</dbReference>